<dbReference type="OrthoDB" id="567086at2759"/>
<dbReference type="PANTHER" id="PTHR10513">
    <property type="entry name" value="DEOXYNUCLEOSIDE KINASE"/>
    <property type="match status" value="1"/>
</dbReference>
<dbReference type="Gene3D" id="3.40.50.300">
    <property type="entry name" value="P-loop containing nucleotide triphosphate hydrolases"/>
    <property type="match status" value="1"/>
</dbReference>
<dbReference type="STRING" id="1157962.A0A250XLP2"/>
<dbReference type="SUPFAM" id="SSF52540">
    <property type="entry name" value="P-loop containing nucleoside triphosphate hydrolases"/>
    <property type="match status" value="1"/>
</dbReference>
<accession>A0A250XLP2</accession>
<gene>
    <name evidence="2" type="ORF">CEUSTIGMA_g11125.t1</name>
</gene>
<organism evidence="2 3">
    <name type="scientific">Chlamydomonas eustigma</name>
    <dbReference type="NCBI Taxonomy" id="1157962"/>
    <lineage>
        <taxon>Eukaryota</taxon>
        <taxon>Viridiplantae</taxon>
        <taxon>Chlorophyta</taxon>
        <taxon>core chlorophytes</taxon>
        <taxon>Chlorophyceae</taxon>
        <taxon>CS clade</taxon>
        <taxon>Chlamydomonadales</taxon>
        <taxon>Chlamydomonadaceae</taxon>
        <taxon>Chlamydomonas</taxon>
    </lineage>
</organism>
<dbReference type="CDD" id="cd01673">
    <property type="entry name" value="dNK"/>
    <property type="match status" value="1"/>
</dbReference>
<dbReference type="InterPro" id="IPR050566">
    <property type="entry name" value="Deoxyribonucleoside_kinase"/>
</dbReference>
<evidence type="ECO:0000259" key="1">
    <source>
        <dbReference type="Pfam" id="PF01712"/>
    </source>
</evidence>
<dbReference type="InterPro" id="IPR031314">
    <property type="entry name" value="DNK_dom"/>
</dbReference>
<sequence>MCDSSVTYSVPFKRDSSSQLLDVPGVGPKNEALLKAVGIVSVRDLASLHTAQHGADYKKTQVYLKEVVGIKNKSHVASIMQYLSCSSQKIWLEQQQPTYGSAASLFDRAPPKFSTGHSLHLHPKLTLSVEGNISAGKSTFLQILQDCGLDRKLQVVPEPVHKWQNVGDGKANLLLEFYQDPKRMAYTFQNYVFLTRMIQERQSYASSSSRLLERSVFSDRMIFVNAAHNSQFINDTELAIYDSWFEPVLNTFPTLIPNGFIYLRAEADTCFRRMKRRSRNEENTVQLSYLKELHRYHEDWLLSGSLATKFNDLQCSRAEQIKSSASPVELTYPSPGVPASIRDKVRILDYQKGSPMLPQMHLIPTLVLDCDDDVDVEKDQVYRKLIASQVQDYLEYVGAFAKAKATALAKNLKYPIFNGYHVRDENGCILYTSPEWHALSHAQHVLEEVLG</sequence>
<proteinExistence type="predicted"/>
<dbReference type="InterPro" id="IPR027417">
    <property type="entry name" value="P-loop_NTPase"/>
</dbReference>
<evidence type="ECO:0000313" key="3">
    <source>
        <dbReference type="Proteomes" id="UP000232323"/>
    </source>
</evidence>
<dbReference type="GO" id="GO:0005737">
    <property type="term" value="C:cytoplasm"/>
    <property type="evidence" value="ECO:0007669"/>
    <property type="project" value="TreeGrafter"/>
</dbReference>
<dbReference type="PANTHER" id="PTHR10513:SF35">
    <property type="entry name" value="DEOXYADENOSINE KINASE"/>
    <property type="match status" value="1"/>
</dbReference>
<dbReference type="Pfam" id="PF01712">
    <property type="entry name" value="dNK"/>
    <property type="match status" value="1"/>
</dbReference>
<dbReference type="Proteomes" id="UP000232323">
    <property type="component" value="Unassembled WGS sequence"/>
</dbReference>
<comment type="caution">
    <text evidence="2">The sequence shown here is derived from an EMBL/GenBank/DDBJ whole genome shotgun (WGS) entry which is preliminary data.</text>
</comment>
<name>A0A250XLP2_9CHLO</name>
<protein>
    <recommendedName>
        <fullName evidence="1">Deoxynucleoside kinase domain-containing protein</fullName>
    </recommendedName>
</protein>
<dbReference type="EMBL" id="BEGY01000105">
    <property type="protein sequence ID" value="GAX83700.1"/>
    <property type="molecule type" value="Genomic_DNA"/>
</dbReference>
<dbReference type="GO" id="GO:0019136">
    <property type="term" value="F:deoxynucleoside kinase activity"/>
    <property type="evidence" value="ECO:0007669"/>
    <property type="project" value="TreeGrafter"/>
</dbReference>
<reference evidence="2 3" key="1">
    <citation type="submission" date="2017-08" db="EMBL/GenBank/DDBJ databases">
        <title>Acidophilic green algal genome provides insights into adaptation to an acidic environment.</title>
        <authorList>
            <person name="Hirooka S."/>
            <person name="Hirose Y."/>
            <person name="Kanesaki Y."/>
            <person name="Higuchi S."/>
            <person name="Fujiwara T."/>
            <person name="Onuma R."/>
            <person name="Era A."/>
            <person name="Ohbayashi R."/>
            <person name="Uzuka A."/>
            <person name="Nozaki H."/>
            <person name="Yoshikawa H."/>
            <person name="Miyagishima S.Y."/>
        </authorList>
    </citation>
    <scope>NUCLEOTIDE SEQUENCE [LARGE SCALE GENOMIC DNA]</scope>
    <source>
        <strain evidence="2 3">NIES-2499</strain>
    </source>
</reference>
<dbReference type="AlphaFoldDB" id="A0A250XLP2"/>
<feature type="domain" description="Deoxynucleoside kinase" evidence="1">
    <location>
        <begin position="127"/>
        <end position="308"/>
    </location>
</feature>
<keyword evidence="3" id="KW-1185">Reference proteome</keyword>
<evidence type="ECO:0000313" key="2">
    <source>
        <dbReference type="EMBL" id="GAX83700.1"/>
    </source>
</evidence>